<dbReference type="OrthoDB" id="1452822at2"/>
<evidence type="ECO:0000259" key="3">
    <source>
        <dbReference type="Pfam" id="PF16344"/>
    </source>
</evidence>
<keyword evidence="1" id="KW-0472">Membrane</keyword>
<gene>
    <name evidence="4" type="ORF">DSL64_16195</name>
</gene>
<dbReference type="InterPro" id="IPR032508">
    <property type="entry name" value="FecR_C"/>
</dbReference>
<evidence type="ECO:0008006" key="6">
    <source>
        <dbReference type="Google" id="ProtNLM"/>
    </source>
</evidence>
<dbReference type="Pfam" id="PF04773">
    <property type="entry name" value="FecR"/>
    <property type="match status" value="1"/>
</dbReference>
<dbReference type="Gene3D" id="3.55.50.30">
    <property type="match status" value="1"/>
</dbReference>
<dbReference type="RefSeq" id="WP_115831961.1">
    <property type="nucleotide sequence ID" value="NZ_QNUL01000013.1"/>
</dbReference>
<feature type="transmembrane region" description="Helical" evidence="1">
    <location>
        <begin position="77"/>
        <end position="97"/>
    </location>
</feature>
<dbReference type="EMBL" id="QNUL01000013">
    <property type="protein sequence ID" value="REA59856.1"/>
    <property type="molecule type" value="Genomic_DNA"/>
</dbReference>
<protein>
    <recommendedName>
        <fullName evidence="6">Iron dicitrate transport regulator FecR</fullName>
    </recommendedName>
</protein>
<dbReference type="InterPro" id="IPR006860">
    <property type="entry name" value="FecR"/>
</dbReference>
<keyword evidence="5" id="KW-1185">Reference proteome</keyword>
<evidence type="ECO:0000313" key="5">
    <source>
        <dbReference type="Proteomes" id="UP000256373"/>
    </source>
</evidence>
<keyword evidence="1" id="KW-0812">Transmembrane</keyword>
<name>A0A3D8Y906_9BACT</name>
<organism evidence="4 5">
    <name type="scientific">Dyadobacter luteus</name>
    <dbReference type="NCBI Taxonomy" id="2259619"/>
    <lineage>
        <taxon>Bacteria</taxon>
        <taxon>Pseudomonadati</taxon>
        <taxon>Bacteroidota</taxon>
        <taxon>Cytophagia</taxon>
        <taxon>Cytophagales</taxon>
        <taxon>Spirosomataceae</taxon>
        <taxon>Dyadobacter</taxon>
    </lineage>
</organism>
<dbReference type="Gene3D" id="2.60.120.1440">
    <property type="match status" value="1"/>
</dbReference>
<dbReference type="InterPro" id="IPR012373">
    <property type="entry name" value="Ferrdict_sens_TM"/>
</dbReference>
<dbReference type="AlphaFoldDB" id="A0A3D8Y906"/>
<accession>A0A3D8Y906</accession>
<dbReference type="PANTHER" id="PTHR30273:SF2">
    <property type="entry name" value="PROTEIN FECR"/>
    <property type="match status" value="1"/>
</dbReference>
<proteinExistence type="predicted"/>
<dbReference type="Proteomes" id="UP000256373">
    <property type="component" value="Unassembled WGS sequence"/>
</dbReference>
<evidence type="ECO:0000256" key="1">
    <source>
        <dbReference type="SAM" id="Phobius"/>
    </source>
</evidence>
<dbReference type="GO" id="GO:0016989">
    <property type="term" value="F:sigma factor antagonist activity"/>
    <property type="evidence" value="ECO:0007669"/>
    <property type="project" value="TreeGrafter"/>
</dbReference>
<reference evidence="4 5" key="1">
    <citation type="submission" date="2018-07" db="EMBL/GenBank/DDBJ databases">
        <title>Dyadobacter roseus sp. nov., isolated from rose rhizosphere soil.</title>
        <authorList>
            <person name="Chen L."/>
        </authorList>
    </citation>
    <scope>NUCLEOTIDE SEQUENCE [LARGE SCALE GENOMIC DNA]</scope>
    <source>
        <strain evidence="4 5">RS19</strain>
    </source>
</reference>
<sequence>MNRKSFTILIKRFLSGKTTPEENDFLQRYDNLFDSKALPEEPADESEEYGRQLFEQIRLRIANESEKKVIRLTQFRVVLRAASIVLLLGASVLAYTYRNYILQLADPVQYSTIHVAPGKTAKVLLADGTSVLLNAGSTLTYPDKFRGVNREVALQGEGYFQVTRKSTQPFIVSTPALHVKVLGTSFNVRSYQSDQKLQVSVVSGKVQVNDARNNMATPVMLTAREEVSYLTTTGTFEKGEWDGTDELSWLDGGLNFRNRSFREVANALERRFGITVQLDPNLENCNVYAQIGNEPVTITLKALTRLMGAKLTSTENGYRISGVGCQSN</sequence>
<dbReference type="Pfam" id="PF16344">
    <property type="entry name" value="FecR_C"/>
    <property type="match status" value="1"/>
</dbReference>
<feature type="domain" description="Protein FecR C-terminal" evidence="3">
    <location>
        <begin position="254"/>
        <end position="312"/>
    </location>
</feature>
<comment type="caution">
    <text evidence="4">The sequence shown here is derived from an EMBL/GenBank/DDBJ whole genome shotgun (WGS) entry which is preliminary data.</text>
</comment>
<evidence type="ECO:0000313" key="4">
    <source>
        <dbReference type="EMBL" id="REA59856.1"/>
    </source>
</evidence>
<dbReference type="FunFam" id="2.60.120.1440:FF:000001">
    <property type="entry name" value="Putative anti-sigma factor"/>
    <property type="match status" value="1"/>
</dbReference>
<keyword evidence="1" id="KW-1133">Transmembrane helix</keyword>
<dbReference type="PANTHER" id="PTHR30273">
    <property type="entry name" value="PERIPLASMIC SIGNAL SENSOR AND SIGMA FACTOR ACTIVATOR FECR-RELATED"/>
    <property type="match status" value="1"/>
</dbReference>
<evidence type="ECO:0000259" key="2">
    <source>
        <dbReference type="Pfam" id="PF04773"/>
    </source>
</evidence>
<feature type="domain" description="FecR protein" evidence="2">
    <location>
        <begin position="112"/>
        <end position="207"/>
    </location>
</feature>